<dbReference type="Gene3D" id="3.10.180.10">
    <property type="entry name" value="2,3-Dihydroxybiphenyl 1,2-Dioxygenase, domain 1"/>
    <property type="match status" value="2"/>
</dbReference>
<gene>
    <name evidence="2" type="ORF">GGQ71_001504</name>
</gene>
<dbReference type="PROSITE" id="PS51819">
    <property type="entry name" value="VOC"/>
    <property type="match status" value="2"/>
</dbReference>
<organism evidence="2 3">
    <name type="scientific">Allorhizobium taibaishanense</name>
    <dbReference type="NCBI Taxonomy" id="887144"/>
    <lineage>
        <taxon>Bacteria</taxon>
        <taxon>Pseudomonadati</taxon>
        <taxon>Pseudomonadota</taxon>
        <taxon>Alphaproteobacteria</taxon>
        <taxon>Hyphomicrobiales</taxon>
        <taxon>Rhizobiaceae</taxon>
        <taxon>Rhizobium/Agrobacterium group</taxon>
        <taxon>Allorhizobium</taxon>
    </lineage>
</organism>
<dbReference type="Proteomes" id="UP000544107">
    <property type="component" value="Unassembled WGS sequence"/>
</dbReference>
<reference evidence="2 3" key="1">
    <citation type="submission" date="2020-08" db="EMBL/GenBank/DDBJ databases">
        <title>Genomic Encyclopedia of Type Strains, Phase IV (KMG-IV): sequencing the most valuable type-strain genomes for metagenomic binning, comparative biology and taxonomic classification.</title>
        <authorList>
            <person name="Goeker M."/>
        </authorList>
    </citation>
    <scope>NUCLEOTIDE SEQUENCE [LARGE SCALE GENOMIC DNA]</scope>
    <source>
        <strain evidence="2 3">DSM 100021</strain>
    </source>
</reference>
<comment type="caution">
    <text evidence="2">The sequence shown here is derived from an EMBL/GenBank/DDBJ whole genome shotgun (WGS) entry which is preliminary data.</text>
</comment>
<feature type="domain" description="VOC" evidence="1">
    <location>
        <begin position="31"/>
        <end position="147"/>
    </location>
</feature>
<dbReference type="CDD" id="cd07255">
    <property type="entry name" value="VOC_BsCatE_like_N"/>
    <property type="match status" value="1"/>
</dbReference>
<dbReference type="EMBL" id="JACIED010000002">
    <property type="protein sequence ID" value="MBB4007241.1"/>
    <property type="molecule type" value="Genomic_DNA"/>
</dbReference>
<dbReference type="InterPro" id="IPR029068">
    <property type="entry name" value="Glyas_Bleomycin-R_OHBP_Dase"/>
</dbReference>
<dbReference type="Pfam" id="PF00903">
    <property type="entry name" value="Glyoxalase"/>
    <property type="match status" value="2"/>
</dbReference>
<keyword evidence="2" id="KW-0560">Oxidoreductase</keyword>
<protein>
    <submittedName>
        <fullName evidence="2">Catechol 2,3-dioxygenase</fullName>
        <ecNumber evidence="2">1.13.11.2</ecNumber>
    </submittedName>
</protein>
<dbReference type="SUPFAM" id="SSF54593">
    <property type="entry name" value="Glyoxalase/Bleomycin resistance protein/Dihydroxybiphenyl dioxygenase"/>
    <property type="match status" value="2"/>
</dbReference>
<evidence type="ECO:0000313" key="3">
    <source>
        <dbReference type="Proteomes" id="UP000544107"/>
    </source>
</evidence>
<sequence>MTDIEMTNTEMTGTALPHNATEVFALTRPIHVGQAHLVVSDLATVSAFYREIIGLGVLEQSASGMVLGVGAKPLLTLTTRGDVARAPRTAAGLFHTAFLLPSRKALAGWLRHAAHAGVRLDGASDHLVSEAIYLSDPEGNGIEIYRDRAPLEWTYHADGTVEMATLSLDLQKLYDSATDEQWTGLPEGSSIGHMHLQVGNVPEADRFYEGVLGLKKMATYPGASFFGSGQYHHHIAANIWNSRGAGPRQAAMTGLADYALRFNDIKALDTALKTLERLEIPVTRSAEGHRLTDPWGIGLTLSAAE</sequence>
<evidence type="ECO:0000259" key="1">
    <source>
        <dbReference type="PROSITE" id="PS51819"/>
    </source>
</evidence>
<dbReference type="PANTHER" id="PTHR43279:SF1">
    <property type="entry name" value="CATECHOL-2,3-DIOXYGENASE"/>
    <property type="match status" value="1"/>
</dbReference>
<dbReference type="InterPro" id="IPR004360">
    <property type="entry name" value="Glyas_Fos-R_dOase_dom"/>
</dbReference>
<dbReference type="AlphaFoldDB" id="A0A7W6HLE3"/>
<name>A0A7W6HLE3_9HYPH</name>
<dbReference type="CDD" id="cd16359">
    <property type="entry name" value="VOC_BsCatE_like_C"/>
    <property type="match status" value="1"/>
</dbReference>
<feature type="domain" description="VOC" evidence="1">
    <location>
        <begin position="190"/>
        <end position="304"/>
    </location>
</feature>
<accession>A0A7W6HLE3</accession>
<dbReference type="InterPro" id="IPR037523">
    <property type="entry name" value="VOC_core"/>
</dbReference>
<keyword evidence="2" id="KW-0223">Dioxygenase</keyword>
<proteinExistence type="predicted"/>
<dbReference type="PANTHER" id="PTHR43279">
    <property type="entry name" value="CATECHOL-2,3-DIOXYGENASE"/>
    <property type="match status" value="1"/>
</dbReference>
<dbReference type="EC" id="1.13.11.2" evidence="2"/>
<dbReference type="GO" id="GO:0018577">
    <property type="term" value="F:catechol 2,3-dioxygenase activity"/>
    <property type="evidence" value="ECO:0007669"/>
    <property type="project" value="UniProtKB-EC"/>
</dbReference>
<evidence type="ECO:0000313" key="2">
    <source>
        <dbReference type="EMBL" id="MBB4007241.1"/>
    </source>
</evidence>